<dbReference type="InterPro" id="IPR011206">
    <property type="entry name" value="Citrate_lyase_beta/mcl1/mcl2"/>
</dbReference>
<dbReference type="AlphaFoldDB" id="A0A8H6S3P3"/>
<keyword evidence="3 5" id="KW-0460">Magnesium</keyword>
<name>A0A8H6S3P3_MYCCL</name>
<evidence type="ECO:0000313" key="7">
    <source>
        <dbReference type="EMBL" id="KAF7291660.1"/>
    </source>
</evidence>
<organism evidence="7 8">
    <name type="scientific">Mycena chlorophos</name>
    <name type="common">Agaric fungus</name>
    <name type="synonym">Agaricus chlorophos</name>
    <dbReference type="NCBI Taxonomy" id="658473"/>
    <lineage>
        <taxon>Eukaryota</taxon>
        <taxon>Fungi</taxon>
        <taxon>Dikarya</taxon>
        <taxon>Basidiomycota</taxon>
        <taxon>Agaricomycotina</taxon>
        <taxon>Agaricomycetes</taxon>
        <taxon>Agaricomycetidae</taxon>
        <taxon>Agaricales</taxon>
        <taxon>Marasmiineae</taxon>
        <taxon>Mycenaceae</taxon>
        <taxon>Mycena</taxon>
    </lineage>
</organism>
<reference evidence="7" key="1">
    <citation type="submission" date="2020-05" db="EMBL/GenBank/DDBJ databases">
        <title>Mycena genomes resolve the evolution of fungal bioluminescence.</title>
        <authorList>
            <person name="Tsai I.J."/>
        </authorList>
    </citation>
    <scope>NUCLEOTIDE SEQUENCE</scope>
    <source>
        <strain evidence="7">110903Hualien_Pintung</strain>
    </source>
</reference>
<dbReference type="Pfam" id="PF03328">
    <property type="entry name" value="HpcH_HpaI"/>
    <property type="match status" value="1"/>
</dbReference>
<comment type="caution">
    <text evidence="7">The sequence shown here is derived from an EMBL/GenBank/DDBJ whole genome shotgun (WGS) entry which is preliminary data.</text>
</comment>
<dbReference type="InterPro" id="IPR005000">
    <property type="entry name" value="Aldolase/citrate-lyase_domain"/>
</dbReference>
<dbReference type="PANTHER" id="PTHR32308:SF0">
    <property type="entry name" value="HPCH_HPAI ALDOLASE_CITRATE LYASE DOMAIN-CONTAINING PROTEIN"/>
    <property type="match status" value="1"/>
</dbReference>
<dbReference type="PIRSF" id="PIRSF015582">
    <property type="entry name" value="Cit_lyase_B"/>
    <property type="match status" value="1"/>
</dbReference>
<feature type="binding site" evidence="4">
    <location>
        <position position="98"/>
    </location>
    <ligand>
        <name>substrate</name>
    </ligand>
</feature>
<keyword evidence="8" id="KW-1185">Reference proteome</keyword>
<keyword evidence="2 5" id="KW-0479">Metal-binding</keyword>
<protein>
    <submittedName>
        <fullName evidence="7">HpcH-HpaI domain-containing protein</fullName>
    </submittedName>
</protein>
<evidence type="ECO:0000259" key="6">
    <source>
        <dbReference type="Pfam" id="PF03328"/>
    </source>
</evidence>
<evidence type="ECO:0000256" key="2">
    <source>
        <dbReference type="ARBA" id="ARBA00022723"/>
    </source>
</evidence>
<feature type="domain" description="HpcH/HpaI aldolase/citrate lyase" evidence="6">
    <location>
        <begin position="34"/>
        <end position="212"/>
    </location>
</feature>
<feature type="binding site" evidence="5">
    <location>
        <position position="159"/>
    </location>
    <ligand>
        <name>Mg(2+)</name>
        <dbReference type="ChEBI" id="CHEBI:18420"/>
    </ligand>
</feature>
<dbReference type="EMBL" id="JACAZE010000024">
    <property type="protein sequence ID" value="KAF7291660.1"/>
    <property type="molecule type" value="Genomic_DNA"/>
</dbReference>
<proteinExistence type="predicted"/>
<comment type="cofactor">
    <cofactor evidence="1">
        <name>Mg(2+)</name>
        <dbReference type="ChEBI" id="CHEBI:18420"/>
    </cofactor>
</comment>
<evidence type="ECO:0000256" key="3">
    <source>
        <dbReference type="ARBA" id="ARBA00022842"/>
    </source>
</evidence>
<sequence length="348" mass="37836">MFLRRQPPSAILLRGLRSLTTSTAHNEATASLKRSHLYVPAASDRMLEKSLTTTSDVIVYDLEDSVPPAEADKAAARNRLAKFLQRDDLPPRERVAVRVNDISTPFFVDDIAAIASSKRVGSLVLPKVHAAEDLDVVSQALTAANRVVSNSLDLIASIESARASFNLGEIAGWKAKDTLGGTLTALLFAAEDYCADTSILRTPTRRELLQVYALFNRHCSQSVPVKRHRHGLCQLQGPGIFGGGMSRWATAGLHGKGHFTILFAFRVSQETAQQAIHPSQVDVIQSTFVPSSAEIERAAKIVAQMDREHAANRGATGLDGEMIDMPMILQARKILSIARAANLEIPEL</sequence>
<accession>A0A8H6S3P3</accession>
<evidence type="ECO:0000256" key="4">
    <source>
        <dbReference type="PIRSR" id="PIRSR015582-1"/>
    </source>
</evidence>
<dbReference type="GO" id="GO:0003824">
    <property type="term" value="F:catalytic activity"/>
    <property type="evidence" value="ECO:0007669"/>
    <property type="project" value="InterPro"/>
</dbReference>
<evidence type="ECO:0000313" key="8">
    <source>
        <dbReference type="Proteomes" id="UP000613580"/>
    </source>
</evidence>
<dbReference type="Proteomes" id="UP000613580">
    <property type="component" value="Unassembled WGS sequence"/>
</dbReference>
<dbReference type="OrthoDB" id="1773at2759"/>
<feature type="binding site" evidence="5">
    <location>
        <position position="192"/>
    </location>
    <ligand>
        <name>Mg(2+)</name>
        <dbReference type="ChEBI" id="CHEBI:18420"/>
    </ligand>
</feature>
<dbReference type="SUPFAM" id="SSF51621">
    <property type="entry name" value="Phosphoenolpyruvate/pyruvate domain"/>
    <property type="match status" value="1"/>
</dbReference>
<dbReference type="GO" id="GO:0000287">
    <property type="term" value="F:magnesium ion binding"/>
    <property type="evidence" value="ECO:0007669"/>
    <property type="project" value="TreeGrafter"/>
</dbReference>
<gene>
    <name evidence="7" type="ORF">HMN09_01257300</name>
</gene>
<dbReference type="Gene3D" id="3.20.20.60">
    <property type="entry name" value="Phosphoenolpyruvate-binding domains"/>
    <property type="match status" value="2"/>
</dbReference>
<dbReference type="GO" id="GO:0006107">
    <property type="term" value="P:oxaloacetate metabolic process"/>
    <property type="evidence" value="ECO:0007669"/>
    <property type="project" value="TreeGrafter"/>
</dbReference>
<dbReference type="InterPro" id="IPR040442">
    <property type="entry name" value="Pyrv_kinase-like_dom_sf"/>
</dbReference>
<evidence type="ECO:0000256" key="1">
    <source>
        <dbReference type="ARBA" id="ARBA00001946"/>
    </source>
</evidence>
<dbReference type="InterPro" id="IPR015813">
    <property type="entry name" value="Pyrv/PenolPyrv_kinase-like_dom"/>
</dbReference>
<evidence type="ECO:0000256" key="5">
    <source>
        <dbReference type="PIRSR" id="PIRSR015582-2"/>
    </source>
</evidence>
<feature type="binding site" evidence="4">
    <location>
        <position position="159"/>
    </location>
    <ligand>
        <name>substrate</name>
    </ligand>
</feature>
<dbReference type="PANTHER" id="PTHR32308">
    <property type="entry name" value="LYASE BETA SUBUNIT, PUTATIVE (AFU_ORTHOLOGUE AFUA_4G13030)-RELATED"/>
    <property type="match status" value="1"/>
</dbReference>